<evidence type="ECO:0000256" key="2">
    <source>
        <dbReference type="RuleBase" id="RU000363"/>
    </source>
</evidence>
<dbReference type="InterPro" id="IPR020904">
    <property type="entry name" value="Sc_DH/Rdtase_CS"/>
</dbReference>
<reference evidence="3" key="1">
    <citation type="journal article" date="2016" name="Microbiol. Res.">
        <title>Discovering novel enzymes by functional screening of plurigenomic libraries from alga-associated Flavobacteriia and Gammaproteobacteria.</title>
        <authorList>
            <person name="Martin M."/>
            <person name="Vandermies M."/>
            <person name="Joyeux C."/>
            <person name="Martin R."/>
            <person name="Barbeyron T."/>
            <person name="Michel G."/>
            <person name="Vandenbol M."/>
        </authorList>
    </citation>
    <scope>NUCLEOTIDE SEQUENCE</scope>
    <source>
        <strain evidence="3">An27</strain>
    </source>
</reference>
<dbReference type="InterPro" id="IPR002347">
    <property type="entry name" value="SDR_fam"/>
</dbReference>
<organism evidence="3">
    <name type="scientific">Paraglaciecola sp. An27</name>
    <dbReference type="NCBI Taxonomy" id="1719943"/>
    <lineage>
        <taxon>Bacteria</taxon>
        <taxon>Pseudomonadati</taxon>
        <taxon>Pseudomonadota</taxon>
        <taxon>Gammaproteobacteria</taxon>
        <taxon>Alteromonadales</taxon>
        <taxon>Alteromonadaceae</taxon>
        <taxon>Paraglaciecola</taxon>
    </lineage>
</organism>
<dbReference type="GO" id="GO:0003858">
    <property type="term" value="F:3-hydroxybutyrate dehydrogenase activity"/>
    <property type="evidence" value="ECO:0007669"/>
    <property type="project" value="InterPro"/>
</dbReference>
<dbReference type="PANTHER" id="PTHR42879">
    <property type="entry name" value="3-OXOACYL-(ACYL-CARRIER-PROTEIN) REDUCTASE"/>
    <property type="match status" value="1"/>
</dbReference>
<evidence type="ECO:0000313" key="3">
    <source>
        <dbReference type="EMBL" id="CUV01091.1"/>
    </source>
</evidence>
<dbReference type="EMBL" id="LN913067">
    <property type="protein sequence ID" value="CUV01091.1"/>
    <property type="molecule type" value="Genomic_DNA"/>
</dbReference>
<dbReference type="SUPFAM" id="SSF51735">
    <property type="entry name" value="NAD(P)-binding Rossmann-fold domains"/>
    <property type="match status" value="1"/>
</dbReference>
<dbReference type="PRINTS" id="PR00080">
    <property type="entry name" value="SDRFAMILY"/>
</dbReference>
<dbReference type="PRINTS" id="PR00081">
    <property type="entry name" value="GDHRDH"/>
</dbReference>
<dbReference type="GO" id="GO:0032787">
    <property type="term" value="P:monocarboxylic acid metabolic process"/>
    <property type="evidence" value="ECO:0007669"/>
    <property type="project" value="UniProtKB-ARBA"/>
</dbReference>
<dbReference type="InterPro" id="IPR036291">
    <property type="entry name" value="NAD(P)-bd_dom_sf"/>
</dbReference>
<name>A0A0X8XWD7_9ALTE</name>
<comment type="similarity">
    <text evidence="1 2">Belongs to the short-chain dehydrogenases/reductases (SDR) family.</text>
</comment>
<protein>
    <submittedName>
        <fullName evidence="3">D-beta-hydroxybutyrate depolymerase</fullName>
    </submittedName>
</protein>
<sequence>MSNSHAIKHKTILITGGASGIGLGIAQQLGSKGHKVVIADMNMDAAEHAVAELGALGISARALLLDVTNQEHINNLSANLAPDTVDVLINNAGIQHVAKLEEFPGDKWQQLINIMLVAPAMLTQALLPTMRSKNYGRIINIGSVHSLIASPYKSAYVAAKHGLLGFSKTLALETGDCDVTINTLCPAYVKTPLVEKQIAAQAKEHGMSEEDVINKIMLEPMPKKSFIDIDELASSAAFLMDNNARNITGQTIVIDGGWTAR</sequence>
<dbReference type="PANTHER" id="PTHR42879:SF2">
    <property type="entry name" value="3-OXOACYL-[ACYL-CARRIER-PROTEIN] REDUCTASE FABG"/>
    <property type="match status" value="1"/>
</dbReference>
<dbReference type="Pfam" id="PF00106">
    <property type="entry name" value="adh_short"/>
    <property type="match status" value="1"/>
</dbReference>
<accession>A0A0X8XWD7</accession>
<proteinExistence type="inferred from homology"/>
<dbReference type="NCBIfam" id="NF009093">
    <property type="entry name" value="PRK12429.1"/>
    <property type="match status" value="1"/>
</dbReference>
<dbReference type="PROSITE" id="PS00061">
    <property type="entry name" value="ADH_SHORT"/>
    <property type="match status" value="1"/>
</dbReference>
<dbReference type="Gene3D" id="3.40.50.720">
    <property type="entry name" value="NAD(P)-binding Rossmann-like Domain"/>
    <property type="match status" value="1"/>
</dbReference>
<dbReference type="InterPro" id="IPR050259">
    <property type="entry name" value="SDR"/>
</dbReference>
<evidence type="ECO:0000256" key="1">
    <source>
        <dbReference type="ARBA" id="ARBA00006484"/>
    </source>
</evidence>
<dbReference type="AlphaFoldDB" id="A0A0X8XWD7"/>
<dbReference type="InterPro" id="IPR011294">
    <property type="entry name" value="3-OHbutyrate_DH"/>
</dbReference>
<dbReference type="FunFam" id="3.40.50.720:FF:000084">
    <property type="entry name" value="Short-chain dehydrogenase reductase"/>
    <property type="match status" value="1"/>
</dbReference>
<dbReference type="NCBIfam" id="TIGR01963">
    <property type="entry name" value="PHB_DH"/>
    <property type="match status" value="1"/>
</dbReference>